<feature type="non-terminal residue" evidence="1">
    <location>
        <position position="1"/>
    </location>
</feature>
<protein>
    <submittedName>
        <fullName evidence="1">Uncharacterized protein</fullName>
    </submittedName>
</protein>
<accession>A0A8X6LIY6</accession>
<proteinExistence type="predicted"/>
<dbReference type="Proteomes" id="UP000887116">
    <property type="component" value="Unassembled WGS sequence"/>
</dbReference>
<dbReference type="AlphaFoldDB" id="A0A8X6LIY6"/>
<comment type="caution">
    <text evidence="1">The sequence shown here is derived from an EMBL/GenBank/DDBJ whole genome shotgun (WGS) entry which is preliminary data.</text>
</comment>
<keyword evidence="2" id="KW-1185">Reference proteome</keyword>
<reference evidence="1" key="1">
    <citation type="submission" date="2020-07" db="EMBL/GenBank/DDBJ databases">
        <title>Multicomponent nature underlies the extraordinary mechanical properties of spider dragline silk.</title>
        <authorList>
            <person name="Kono N."/>
            <person name="Nakamura H."/>
            <person name="Mori M."/>
            <person name="Yoshida Y."/>
            <person name="Ohtoshi R."/>
            <person name="Malay A.D."/>
            <person name="Moran D.A.P."/>
            <person name="Tomita M."/>
            <person name="Numata K."/>
            <person name="Arakawa K."/>
        </authorList>
    </citation>
    <scope>NUCLEOTIDE SEQUENCE</scope>
</reference>
<dbReference type="EMBL" id="BMAO01036555">
    <property type="protein sequence ID" value="GFR11530.1"/>
    <property type="molecule type" value="Genomic_DNA"/>
</dbReference>
<organism evidence="1 2">
    <name type="scientific">Trichonephila clavata</name>
    <name type="common">Joro spider</name>
    <name type="synonym">Nephila clavata</name>
    <dbReference type="NCBI Taxonomy" id="2740835"/>
    <lineage>
        <taxon>Eukaryota</taxon>
        <taxon>Metazoa</taxon>
        <taxon>Ecdysozoa</taxon>
        <taxon>Arthropoda</taxon>
        <taxon>Chelicerata</taxon>
        <taxon>Arachnida</taxon>
        <taxon>Araneae</taxon>
        <taxon>Araneomorphae</taxon>
        <taxon>Entelegynae</taxon>
        <taxon>Araneoidea</taxon>
        <taxon>Nephilidae</taxon>
        <taxon>Trichonephila</taxon>
    </lineage>
</organism>
<evidence type="ECO:0000313" key="2">
    <source>
        <dbReference type="Proteomes" id="UP000887116"/>
    </source>
</evidence>
<evidence type="ECO:0000313" key="1">
    <source>
        <dbReference type="EMBL" id="GFR11530.1"/>
    </source>
</evidence>
<sequence length="49" mass="5319">SNWSHLPTDRCVLDSGAGVTDPRLTHIFFDVTDDVTLCKGQGKRDSGCP</sequence>
<name>A0A8X6LIY6_TRICU</name>
<gene>
    <name evidence="1" type="ORF">TNCT_585241</name>
</gene>